<comment type="function">
    <text evidence="6">S-adenosyl-L-methionine-dependent transferase that acts as a component of the wybutosine biosynthesis pathway. Wybutosine is a hyper modified guanosine with a tricyclic base found at the 3'-position adjacent to the anticodon of eukaryotic phenylalanine tRNA. Catalyzes the transfer of the alpha-amino-alpha-carboxypropyl (acp) group from S-adenosyl-L-methionine to the C-7 position of 4-demethylwyosine (imG-14) to produce wybutosine-86.</text>
</comment>
<dbReference type="PROSITE" id="PS51684">
    <property type="entry name" value="SAM_MT_TRM5_TYW2"/>
    <property type="match status" value="1"/>
</dbReference>
<dbReference type="GO" id="GO:0030488">
    <property type="term" value="P:tRNA methylation"/>
    <property type="evidence" value="ECO:0007669"/>
    <property type="project" value="EnsemblFungi"/>
</dbReference>
<evidence type="ECO:0000256" key="4">
    <source>
        <dbReference type="ARBA" id="ARBA00022694"/>
    </source>
</evidence>
<dbReference type="SUPFAM" id="SSF53335">
    <property type="entry name" value="S-adenosyl-L-methionine-dependent methyltransferases"/>
    <property type="match status" value="1"/>
</dbReference>
<comment type="pathway">
    <text evidence="1 6">tRNA modification; wybutosine-tRNA(Phe) biosynthesis.</text>
</comment>
<comment type="similarity">
    <text evidence="6">Belongs to the class I-like SAM-binding methyltransferase superfamily. TRM5/TYW2 family.</text>
</comment>
<sequence length="419" mass="47920">MATIELLVADVSCLKQIKTKLERKSAFVKPIVSENGLKLVKTSLIKEDPLVKELLSTYGDIITVREQIGDTAEACDRPNDRLSEFASKFLRNTGTSAEEMESLLQHIPVRYSLYSPLVLFNNSTERSFLHSEWQEALAKPENAGFMRRMLQELFPKFTHVATNQPIVDYDEMRRPFHIISLEGVLFQGIIQSRVQETPTTRDFDASVWCHVVQNGIHQVWSPVFTMFSRGNIKEKKRILDIAAYPDVAGNDVVDMYAGIGYFTLSYLKRGACRVFCFELNPWSTEGLKRGVALNNFLGQCHVFQESNENCLERLKQFQTVRARHINLGLLPSSRQGYPWALRIAKKYGADPVITLHIHENIHVDDIASGAFVRNTLSLLHDIEPDFRYTSTHLEKVKTFAPDIWHCVLDIDLTRDQYNP</sequence>
<dbReference type="GO" id="GO:0005737">
    <property type="term" value="C:cytoplasm"/>
    <property type="evidence" value="ECO:0007669"/>
    <property type="project" value="UniProtKB-SubCell"/>
</dbReference>
<dbReference type="PIRSF" id="PIRSF038972">
    <property type="entry name" value="Trm12"/>
    <property type="match status" value="1"/>
</dbReference>
<evidence type="ECO:0000313" key="8">
    <source>
        <dbReference type="EMBL" id="CEP61367.1"/>
    </source>
</evidence>
<dbReference type="OrthoDB" id="2387925at2759"/>
<comment type="subcellular location">
    <subcellularLocation>
        <location evidence="6">Cytoplasm</location>
    </subcellularLocation>
</comment>
<evidence type="ECO:0000256" key="6">
    <source>
        <dbReference type="PIRNR" id="PIRNR038972"/>
    </source>
</evidence>
<dbReference type="HOGENOM" id="CLU_023588_1_0_1"/>
<dbReference type="GO" id="GO:0031591">
    <property type="term" value="P:wybutosine biosynthetic process"/>
    <property type="evidence" value="ECO:0007669"/>
    <property type="project" value="EnsemblFungi"/>
</dbReference>
<dbReference type="GO" id="GO:0102522">
    <property type="term" value="F:tRNA 4-demethylwyosine alpha-amino-alpha-carboxypropyltransferase activity"/>
    <property type="evidence" value="ECO:0007669"/>
    <property type="project" value="UniProtKB-EC"/>
</dbReference>
<proteinExistence type="inferred from homology"/>
<dbReference type="GeneID" id="34684789"/>
<keyword evidence="6" id="KW-0963">Cytoplasm</keyword>
<dbReference type="InterPro" id="IPR029063">
    <property type="entry name" value="SAM-dependent_MTases_sf"/>
</dbReference>
<keyword evidence="4 6" id="KW-0819">tRNA processing</keyword>
<dbReference type="InterPro" id="IPR056743">
    <property type="entry name" value="TRM5-TYW2-like_MTfase"/>
</dbReference>
<dbReference type="InterPro" id="IPR026274">
    <property type="entry name" value="tRNA_wybutosine_synth_prot_2"/>
</dbReference>
<evidence type="ECO:0000259" key="7">
    <source>
        <dbReference type="PROSITE" id="PS51684"/>
    </source>
</evidence>
<keyword evidence="3 6" id="KW-0949">S-adenosyl-L-methionine</keyword>
<dbReference type="PANTHER" id="PTHR23245">
    <property type="entry name" value="TRNA METHYLTRANSFERASE"/>
    <property type="match status" value="1"/>
</dbReference>
<protein>
    <recommendedName>
        <fullName evidence="6">tRNA wybutosine-synthesizing protein 2</fullName>
        <shortName evidence="6">tRNA-yW-synthesizing protein 2</shortName>
    </recommendedName>
    <alternativeName>
        <fullName evidence="6">tRNA(Phe) (4-demethylwyosine(37)-C(7)) aminocarboxypropyltransferase</fullName>
    </alternativeName>
</protein>
<dbReference type="Gene3D" id="3.40.50.150">
    <property type="entry name" value="Vaccinia Virus protein VP39"/>
    <property type="match status" value="1"/>
</dbReference>
<keyword evidence="2 6" id="KW-0808">Transferase</keyword>
<dbReference type="EMBL" id="LN736362">
    <property type="protein sequence ID" value="CEP61367.1"/>
    <property type="molecule type" value="Genomic_DNA"/>
</dbReference>
<evidence type="ECO:0000256" key="2">
    <source>
        <dbReference type="ARBA" id="ARBA00022679"/>
    </source>
</evidence>
<evidence type="ECO:0000256" key="5">
    <source>
        <dbReference type="ARBA" id="ARBA00049400"/>
    </source>
</evidence>
<dbReference type="STRING" id="1245769.A0A0C7MNB4"/>
<feature type="domain" description="SAM-dependent methyltransferase TRM5/TYW2-type" evidence="7">
    <location>
        <begin position="151"/>
        <end position="414"/>
    </location>
</feature>
<dbReference type="UniPathway" id="UPA00375"/>
<reference evidence="8 9" key="1">
    <citation type="submission" date="2014-12" db="EMBL/GenBank/DDBJ databases">
        <authorList>
            <person name="Neuveglise Cecile"/>
        </authorList>
    </citation>
    <scope>NUCLEOTIDE SEQUENCE [LARGE SCALE GENOMIC DNA]</scope>
    <source>
        <strain evidence="8 9">CBS 12615</strain>
    </source>
</reference>
<keyword evidence="9" id="KW-1185">Reference proteome</keyword>
<accession>A0A0C7MNB4</accession>
<dbReference type="Pfam" id="PF02475">
    <property type="entry name" value="TRM5-TYW2_MTfase"/>
    <property type="match status" value="1"/>
</dbReference>
<evidence type="ECO:0000256" key="1">
    <source>
        <dbReference type="ARBA" id="ARBA00004797"/>
    </source>
</evidence>
<dbReference type="AlphaFoldDB" id="A0A0C7MNB4"/>
<evidence type="ECO:0000256" key="3">
    <source>
        <dbReference type="ARBA" id="ARBA00022691"/>
    </source>
</evidence>
<name>A0A0C7MNB4_9SACH</name>
<dbReference type="Proteomes" id="UP000054304">
    <property type="component" value="Unassembled WGS sequence"/>
</dbReference>
<dbReference type="InterPro" id="IPR030382">
    <property type="entry name" value="MeTrfase_TRM5/TYW2"/>
</dbReference>
<dbReference type="GO" id="GO:0008757">
    <property type="term" value="F:S-adenosylmethionine-dependent methyltransferase activity"/>
    <property type="evidence" value="ECO:0007669"/>
    <property type="project" value="EnsemblFungi"/>
</dbReference>
<dbReference type="PANTHER" id="PTHR23245:SF25">
    <property type="entry name" value="TRNA WYBUTOSINE-SYNTHESIZING PROTEIN 2 HOMOLOG"/>
    <property type="match status" value="1"/>
</dbReference>
<comment type="catalytic activity">
    <reaction evidence="5">
        <text>4-demethylwyosine(37) in tRNA(Phe) + S-adenosyl-L-methionine = 4-demethyl-7-[(3S)-3-amino-3-carboxypropyl]wyosine(37) in tRNA(Phe) + S-methyl-5'-thioadenosine + H(+)</text>
        <dbReference type="Rhea" id="RHEA:36355"/>
        <dbReference type="Rhea" id="RHEA-COMP:10164"/>
        <dbReference type="Rhea" id="RHEA-COMP:10378"/>
        <dbReference type="ChEBI" id="CHEBI:15378"/>
        <dbReference type="ChEBI" id="CHEBI:17509"/>
        <dbReference type="ChEBI" id="CHEBI:59789"/>
        <dbReference type="ChEBI" id="CHEBI:64315"/>
        <dbReference type="ChEBI" id="CHEBI:73550"/>
        <dbReference type="EC" id="2.5.1.114"/>
    </reaction>
</comment>
<evidence type="ECO:0000313" key="9">
    <source>
        <dbReference type="Proteomes" id="UP000054304"/>
    </source>
</evidence>
<gene>
    <name evidence="8" type="ORF">LALA0_S03e01266g</name>
</gene>
<organism evidence="8 9">
    <name type="scientific">Lachancea lanzarotensis</name>
    <dbReference type="NCBI Taxonomy" id="1245769"/>
    <lineage>
        <taxon>Eukaryota</taxon>
        <taxon>Fungi</taxon>
        <taxon>Dikarya</taxon>
        <taxon>Ascomycota</taxon>
        <taxon>Saccharomycotina</taxon>
        <taxon>Saccharomycetes</taxon>
        <taxon>Saccharomycetales</taxon>
        <taxon>Saccharomycetaceae</taxon>
        <taxon>Lachancea</taxon>
    </lineage>
</organism>
<dbReference type="RefSeq" id="XP_022627601.1">
    <property type="nucleotide sequence ID" value="XM_022773093.1"/>
</dbReference>
<dbReference type="GO" id="GO:0008175">
    <property type="term" value="F:tRNA methyltransferase activity"/>
    <property type="evidence" value="ECO:0007669"/>
    <property type="project" value="TreeGrafter"/>
</dbReference>